<evidence type="ECO:0000256" key="1">
    <source>
        <dbReference type="SAM" id="MobiDB-lite"/>
    </source>
</evidence>
<evidence type="ECO:0000313" key="2">
    <source>
        <dbReference type="EMBL" id="SIO44118.1"/>
    </source>
</evidence>
<organism evidence="2 3">
    <name type="scientific">Paraburkholderia phenazinium</name>
    <dbReference type="NCBI Taxonomy" id="60549"/>
    <lineage>
        <taxon>Bacteria</taxon>
        <taxon>Pseudomonadati</taxon>
        <taxon>Pseudomonadota</taxon>
        <taxon>Betaproteobacteria</taxon>
        <taxon>Burkholderiales</taxon>
        <taxon>Burkholderiaceae</taxon>
        <taxon>Paraburkholderia</taxon>
    </lineage>
</organism>
<gene>
    <name evidence="2" type="ORF">SAMN05444168_4485</name>
</gene>
<dbReference type="EMBL" id="FSRM01000002">
    <property type="protein sequence ID" value="SIO44118.1"/>
    <property type="molecule type" value="Genomic_DNA"/>
</dbReference>
<name>A0A1N6JIA7_9BURK</name>
<sequence length="133" mass="14378">MNTHEEWRLARERGAETAKRPAARTACYKPRTKRLEITLTNGISLLVPIAYIEGLHEAVAADLRQIEIFGLGSALLFPALDEVVSVHALIDGVFGSKAWMRDIGRVGGSAKSEAKATAARENGKKGGRPRKAA</sequence>
<reference evidence="2 3" key="1">
    <citation type="submission" date="2016-11" db="EMBL/GenBank/DDBJ databases">
        <authorList>
            <person name="Jaros S."/>
            <person name="Januszkiewicz K."/>
            <person name="Wedrychowicz H."/>
        </authorList>
    </citation>
    <scope>NUCLEOTIDE SEQUENCE [LARGE SCALE GENOMIC DNA]</scope>
    <source>
        <strain evidence="2 3">GAS86</strain>
    </source>
</reference>
<proteinExistence type="predicted"/>
<dbReference type="RefSeq" id="WP_074266575.1">
    <property type="nucleotide sequence ID" value="NZ_FSRM01000002.1"/>
</dbReference>
<dbReference type="AlphaFoldDB" id="A0A1N6JIA7"/>
<feature type="region of interest" description="Disordered" evidence="1">
    <location>
        <begin position="107"/>
        <end position="133"/>
    </location>
</feature>
<evidence type="ECO:0008006" key="4">
    <source>
        <dbReference type="Google" id="ProtNLM"/>
    </source>
</evidence>
<accession>A0A1N6JIA7</accession>
<protein>
    <recommendedName>
        <fullName evidence="4">DUF2442 domain-containing protein</fullName>
    </recommendedName>
</protein>
<dbReference type="Pfam" id="PF10387">
    <property type="entry name" value="DUF2442"/>
    <property type="match status" value="1"/>
</dbReference>
<dbReference type="Gene3D" id="3.30.2020.40">
    <property type="entry name" value="Uncharacterised protein PF10387, DUF2442"/>
    <property type="match status" value="1"/>
</dbReference>
<dbReference type="InterPro" id="IPR018841">
    <property type="entry name" value="DUF2442"/>
</dbReference>
<dbReference type="Proteomes" id="UP000184693">
    <property type="component" value="Unassembled WGS sequence"/>
</dbReference>
<evidence type="ECO:0000313" key="3">
    <source>
        <dbReference type="Proteomes" id="UP000184693"/>
    </source>
</evidence>